<comment type="caution">
    <text evidence="2">The sequence shown here is derived from an EMBL/GenBank/DDBJ whole genome shotgun (WGS) entry which is preliminary data.</text>
</comment>
<evidence type="ECO:0000313" key="2">
    <source>
        <dbReference type="EMBL" id="KAK3598034.1"/>
    </source>
</evidence>
<reference evidence="2" key="1">
    <citation type="journal article" date="2021" name="Genome Biol. Evol.">
        <title>A High-Quality Reference Genome for a Parasitic Bivalve with Doubly Uniparental Inheritance (Bivalvia: Unionida).</title>
        <authorList>
            <person name="Smith C.H."/>
        </authorList>
    </citation>
    <scope>NUCLEOTIDE SEQUENCE</scope>
    <source>
        <strain evidence="2">CHS0354</strain>
    </source>
</reference>
<proteinExistence type="predicted"/>
<gene>
    <name evidence="2" type="ORF">CHS0354_042402</name>
</gene>
<dbReference type="EMBL" id="JAEAOA010002354">
    <property type="protein sequence ID" value="KAK3598034.1"/>
    <property type="molecule type" value="Genomic_DNA"/>
</dbReference>
<feature type="transmembrane region" description="Helical" evidence="1">
    <location>
        <begin position="166"/>
        <end position="187"/>
    </location>
</feature>
<name>A0AAE0W1U1_9BIVA</name>
<sequence>MRGSLCEWIAKGRFTSSEDVWRPSGWFVSWTRDRKVSWNESCNRIKLGRVLVAQLGEPITLSFIATEETISSIKIVDPITSRRVLIYNVAERDCIYTDIIQKKQLQVQCCVSKREFSFTIPYVSWLHKGGYFAWDDKGHLLDSIFVDIEGKATEVETEDFPSKRHMLYIILGMGATLAAAFLACLVYKIRTCLRIVRASKINTSTVCNKDDGENNLQEGYSLGHYDTIESSEIGELNIVVGMDFGQHSEPSLIRENLVSANVELEHSMGPESIRVNVDLHNVPNSIESPSVEFNNYLQLI</sequence>
<accession>A0AAE0W1U1</accession>
<dbReference type="AlphaFoldDB" id="A0AAE0W1U1"/>
<reference evidence="2" key="3">
    <citation type="submission" date="2023-05" db="EMBL/GenBank/DDBJ databases">
        <authorList>
            <person name="Smith C.H."/>
        </authorList>
    </citation>
    <scope>NUCLEOTIDE SEQUENCE</scope>
    <source>
        <strain evidence="2">CHS0354</strain>
        <tissue evidence="2">Mantle</tissue>
    </source>
</reference>
<protein>
    <submittedName>
        <fullName evidence="2">Uncharacterized protein</fullName>
    </submittedName>
</protein>
<reference evidence="2" key="2">
    <citation type="journal article" date="2021" name="Genome Biol. Evol.">
        <title>Developing a high-quality reference genome for a parasitic bivalve with doubly uniparental inheritance (Bivalvia: Unionida).</title>
        <authorList>
            <person name="Smith C.H."/>
        </authorList>
    </citation>
    <scope>NUCLEOTIDE SEQUENCE</scope>
    <source>
        <strain evidence="2">CHS0354</strain>
        <tissue evidence="2">Mantle</tissue>
    </source>
</reference>
<keyword evidence="3" id="KW-1185">Reference proteome</keyword>
<keyword evidence="1" id="KW-0812">Transmembrane</keyword>
<keyword evidence="1" id="KW-1133">Transmembrane helix</keyword>
<evidence type="ECO:0000313" key="3">
    <source>
        <dbReference type="Proteomes" id="UP001195483"/>
    </source>
</evidence>
<keyword evidence="1" id="KW-0472">Membrane</keyword>
<evidence type="ECO:0000256" key="1">
    <source>
        <dbReference type="SAM" id="Phobius"/>
    </source>
</evidence>
<dbReference type="Proteomes" id="UP001195483">
    <property type="component" value="Unassembled WGS sequence"/>
</dbReference>
<organism evidence="2 3">
    <name type="scientific">Potamilus streckersoni</name>
    <dbReference type="NCBI Taxonomy" id="2493646"/>
    <lineage>
        <taxon>Eukaryota</taxon>
        <taxon>Metazoa</taxon>
        <taxon>Spiralia</taxon>
        <taxon>Lophotrochozoa</taxon>
        <taxon>Mollusca</taxon>
        <taxon>Bivalvia</taxon>
        <taxon>Autobranchia</taxon>
        <taxon>Heteroconchia</taxon>
        <taxon>Palaeoheterodonta</taxon>
        <taxon>Unionida</taxon>
        <taxon>Unionoidea</taxon>
        <taxon>Unionidae</taxon>
        <taxon>Ambleminae</taxon>
        <taxon>Lampsilini</taxon>
        <taxon>Potamilus</taxon>
    </lineage>
</organism>